<reference evidence="1" key="1">
    <citation type="journal article" date="2015" name="Nature">
        <title>Complex archaea that bridge the gap between prokaryotes and eukaryotes.</title>
        <authorList>
            <person name="Spang A."/>
            <person name="Saw J.H."/>
            <person name="Jorgensen S.L."/>
            <person name="Zaremba-Niedzwiedzka K."/>
            <person name="Martijn J."/>
            <person name="Lind A.E."/>
            <person name="van Eijk R."/>
            <person name="Schleper C."/>
            <person name="Guy L."/>
            <person name="Ettema T.J."/>
        </authorList>
    </citation>
    <scope>NUCLEOTIDE SEQUENCE</scope>
</reference>
<dbReference type="AlphaFoldDB" id="A0A0F8WXD4"/>
<protein>
    <submittedName>
        <fullName evidence="1">Uncharacterized protein</fullName>
    </submittedName>
</protein>
<proteinExistence type="predicted"/>
<name>A0A0F8WXD4_9ZZZZ</name>
<gene>
    <name evidence="1" type="ORF">LCGC14_3098110</name>
</gene>
<feature type="non-terminal residue" evidence="1">
    <location>
        <position position="196"/>
    </location>
</feature>
<accession>A0A0F8WXD4</accession>
<dbReference type="EMBL" id="LAZR01066674">
    <property type="protein sequence ID" value="KKK53105.1"/>
    <property type="molecule type" value="Genomic_DNA"/>
</dbReference>
<sequence>MKKMKLDLGNILKNVTNIQIMNNIDRHHSRLQTKFDFLDIRVAKLHFQKIREFLEKSSLYFSNQWKMRLSEFPVVLIDVFTIKGDLAFILCINYRNYNFYPPQITILNNEYRAFLSISNNMVTLDKDGINHIIANPMGYAWICTRGTYMFHDFYYDLIDTSRYNTWERSLIGKIKHNEILVGHFKQRICKELGVQL</sequence>
<evidence type="ECO:0000313" key="1">
    <source>
        <dbReference type="EMBL" id="KKK53105.1"/>
    </source>
</evidence>
<organism evidence="1">
    <name type="scientific">marine sediment metagenome</name>
    <dbReference type="NCBI Taxonomy" id="412755"/>
    <lineage>
        <taxon>unclassified sequences</taxon>
        <taxon>metagenomes</taxon>
        <taxon>ecological metagenomes</taxon>
    </lineage>
</organism>
<comment type="caution">
    <text evidence="1">The sequence shown here is derived from an EMBL/GenBank/DDBJ whole genome shotgun (WGS) entry which is preliminary data.</text>
</comment>